<dbReference type="Proteomes" id="UP001058074">
    <property type="component" value="Unassembled WGS sequence"/>
</dbReference>
<evidence type="ECO:0000313" key="2">
    <source>
        <dbReference type="Proteomes" id="UP001058074"/>
    </source>
</evidence>
<sequence length="253" mass="28929">MKISKKIFSFITSVLVLATTLTFGNAVSAKADTNDVPVQLYYSYGVADSGETGHYTGYIAIKNLAYDKKVTVHYNYTGPQASNVWNDVTATYVKTNPLDGYEIWKFETPVVFTHYGFGQIQYCIRYDVNGQTYWDNNNSKNYVGNDFASSRPHMINYGQTSENNKDYMYFYVGTKKSVNPEAVRIRYSEDNWATYKDVDSVKATDIYYSDDTNCWYIKVPVSSGKQIKFSAYYVLNGVQYCDNNLGDNYVFNN</sequence>
<evidence type="ECO:0000313" key="1">
    <source>
        <dbReference type="EMBL" id="GKX68021.1"/>
    </source>
</evidence>
<keyword evidence="2" id="KW-1185">Reference proteome</keyword>
<organism evidence="1 2">
    <name type="scientific">Inconstantimicrobium mannanitabidum</name>
    <dbReference type="NCBI Taxonomy" id="1604901"/>
    <lineage>
        <taxon>Bacteria</taxon>
        <taxon>Bacillati</taxon>
        <taxon>Bacillota</taxon>
        <taxon>Clostridia</taxon>
        <taxon>Eubacteriales</taxon>
        <taxon>Clostridiaceae</taxon>
        <taxon>Inconstantimicrobium</taxon>
    </lineage>
</organism>
<comment type="caution">
    <text evidence="1">The sequence shown here is derived from an EMBL/GenBank/DDBJ whole genome shotgun (WGS) entry which is preliminary data.</text>
</comment>
<proteinExistence type="predicted"/>
<gene>
    <name evidence="1" type="ORF">rsdtw13_32790</name>
</gene>
<protein>
    <submittedName>
        <fullName evidence="1">Glycogen-binding regulatory subunit of S/T protein phosphatase I</fullName>
    </submittedName>
</protein>
<reference evidence="1" key="1">
    <citation type="journal article" date="2025" name="Int. J. Syst. Evol. Microbiol.">
        <title>Inconstantimicrobium mannanitabidum sp. nov., a novel member of the family Clostridiaceae isolated from anoxic soil under the treatment of reductive soil disinfestation.</title>
        <authorList>
            <person name="Ueki A."/>
            <person name="Tonouchi A."/>
            <person name="Honma S."/>
            <person name="Kaku N."/>
            <person name="Ueki K."/>
        </authorList>
    </citation>
    <scope>NUCLEOTIDE SEQUENCE</scope>
    <source>
        <strain evidence="1">TW13</strain>
    </source>
</reference>
<name>A0ACB5RFZ8_9CLOT</name>
<accession>A0ACB5RFZ8</accession>
<dbReference type="EMBL" id="BROD01000001">
    <property type="protein sequence ID" value="GKX68021.1"/>
    <property type="molecule type" value="Genomic_DNA"/>
</dbReference>